<name>A0A0H4P5S7_9BACT</name>
<dbReference type="AlphaFoldDB" id="A0A0H4P5S7"/>
<organism evidence="1 2">
    <name type="scientific">Cyclobacterium amurskyense</name>
    <dbReference type="NCBI Taxonomy" id="320787"/>
    <lineage>
        <taxon>Bacteria</taxon>
        <taxon>Pseudomonadati</taxon>
        <taxon>Bacteroidota</taxon>
        <taxon>Cytophagia</taxon>
        <taxon>Cytophagales</taxon>
        <taxon>Cyclobacteriaceae</taxon>
        <taxon>Cyclobacterium</taxon>
    </lineage>
</organism>
<sequence length="156" mass="17616">MSTKNTVSIQIPEAELQTVKEAIATLKTTLSPYLIAISAEERQRIPKMGDGTIPFVEKVMDYAQEDSQFLPPFIDLNELSKDWEVVKRLAPLLRDLQQVESNLNDTVMMAGSEAYVGALGYYNSVKYGARVNVADAKVIHEDLKQRFNRSKYNQSE</sequence>
<evidence type="ECO:0000313" key="2">
    <source>
        <dbReference type="Proteomes" id="UP000036520"/>
    </source>
</evidence>
<protein>
    <submittedName>
        <fullName evidence="1">Uncharacterized protein</fullName>
    </submittedName>
</protein>
<proteinExistence type="predicted"/>
<keyword evidence="2" id="KW-1185">Reference proteome</keyword>
<dbReference type="OrthoDB" id="5952844at2"/>
<reference evidence="1 2" key="1">
    <citation type="submission" date="2015-07" db="EMBL/GenBank/DDBJ databases">
        <authorList>
            <person name="Kim K.M."/>
        </authorList>
    </citation>
    <scope>NUCLEOTIDE SEQUENCE [LARGE SCALE GENOMIC DNA]</scope>
    <source>
        <strain evidence="1 2">KCTC 12363</strain>
    </source>
</reference>
<dbReference type="EMBL" id="CP012040">
    <property type="protein sequence ID" value="AKP49791.1"/>
    <property type="molecule type" value="Genomic_DNA"/>
</dbReference>
<evidence type="ECO:0000313" key="1">
    <source>
        <dbReference type="EMBL" id="AKP49791.1"/>
    </source>
</evidence>
<dbReference type="RefSeq" id="WP_048640293.1">
    <property type="nucleotide sequence ID" value="NZ_CAXBGM010000082.1"/>
</dbReference>
<gene>
    <name evidence="1" type="ORF">CA2015_0311</name>
</gene>
<accession>A0A0H4P5S7</accession>
<dbReference type="Proteomes" id="UP000036520">
    <property type="component" value="Chromosome"/>
</dbReference>
<dbReference type="KEGG" id="camu:CA2015_0311"/>